<comment type="catalytic activity">
    <reaction evidence="1">
        <text>(7,8-dihydropterin-6-yl)methyl diphosphate + 4-aminobenzoate = 7,8-dihydropteroate + diphosphate</text>
        <dbReference type="Rhea" id="RHEA:19949"/>
        <dbReference type="ChEBI" id="CHEBI:17836"/>
        <dbReference type="ChEBI" id="CHEBI:17839"/>
        <dbReference type="ChEBI" id="CHEBI:33019"/>
        <dbReference type="ChEBI" id="CHEBI:72950"/>
        <dbReference type="EC" id="2.5.1.15"/>
    </reaction>
</comment>
<comment type="pathway">
    <text evidence="3 13">Cofactor biosynthesis; tetrahydrofolate biosynthesis; 7,8-dihydrofolate from 2-amino-4-hydroxy-6-hydroxymethyl-7,8-dihydropteridine diphosphate and 4-aminobenzoate: step 1/2.</text>
</comment>
<dbReference type="PANTHER" id="PTHR20941:SF1">
    <property type="entry name" value="FOLIC ACID SYNTHESIS PROTEIN FOL1"/>
    <property type="match status" value="1"/>
</dbReference>
<evidence type="ECO:0000256" key="3">
    <source>
        <dbReference type="ARBA" id="ARBA00004763"/>
    </source>
</evidence>
<evidence type="ECO:0000256" key="13">
    <source>
        <dbReference type="RuleBase" id="RU361205"/>
    </source>
</evidence>
<dbReference type="GO" id="GO:0046872">
    <property type="term" value="F:metal ion binding"/>
    <property type="evidence" value="ECO:0007669"/>
    <property type="project" value="UniProtKB-KW"/>
</dbReference>
<dbReference type="InterPro" id="IPR011005">
    <property type="entry name" value="Dihydropteroate_synth-like_sf"/>
</dbReference>
<reference evidence="15 16" key="1">
    <citation type="submission" date="2017-04" db="EMBL/GenBank/DDBJ databases">
        <title>Bacillus krulwichiae AM31D Genome sequencing and assembly.</title>
        <authorList>
            <person name="Krulwich T.A."/>
            <person name="Anastor L."/>
            <person name="Ehrlich R."/>
            <person name="Ehrlich G.D."/>
            <person name="Janto B."/>
        </authorList>
    </citation>
    <scope>NUCLEOTIDE SEQUENCE [LARGE SCALE GENOMIC DNA]</scope>
    <source>
        <strain evidence="15 16">AM31D</strain>
    </source>
</reference>
<comment type="similarity">
    <text evidence="4 13">Belongs to the DHPS family.</text>
</comment>
<dbReference type="KEGG" id="bkw:BkAM31D_00485"/>
<dbReference type="GO" id="GO:0005829">
    <property type="term" value="C:cytosol"/>
    <property type="evidence" value="ECO:0007669"/>
    <property type="project" value="TreeGrafter"/>
</dbReference>
<dbReference type="EMBL" id="CP020814">
    <property type="protein sequence ID" value="ARK28473.1"/>
    <property type="molecule type" value="Genomic_DNA"/>
</dbReference>
<sequence length="278" mass="30610">MSKIKMVERLFEDINKRTLIMGILNITPDSFSDGGKFNELEVAVARAKQMVEDGADIIDIGGESTRPGFTPVVAEEEIRRVVPVIEAVASEVNVPISIDTYKAEVGKRALEAGASILNDVWGAKWDKEMAQVAAESNAPIILTHNRHKEEYIDLMNDVISDLNESIDLCLQAGVKKENIILDPGIGFAKTYEENMDVMRNLEQIVGIGYPVLLGTSRKSVVAKTLNLPVDERVEGTGATVCYGIMKGCQMMRVHDVKEMSRMAKMMDALLRKGDQPNG</sequence>
<protein>
    <recommendedName>
        <fullName evidence="6 13">Dihydropteroate synthase</fullName>
        <shortName evidence="13">DHPS</shortName>
        <ecNumber evidence="5 13">2.5.1.15</ecNumber>
    </recommendedName>
    <alternativeName>
        <fullName evidence="11 13">Dihydropteroate pyrophosphorylase</fullName>
    </alternativeName>
</protein>
<feature type="domain" description="Pterin-binding" evidence="14">
    <location>
        <begin position="18"/>
        <end position="264"/>
    </location>
</feature>
<evidence type="ECO:0000256" key="2">
    <source>
        <dbReference type="ARBA" id="ARBA00001946"/>
    </source>
</evidence>
<evidence type="ECO:0000256" key="4">
    <source>
        <dbReference type="ARBA" id="ARBA00009503"/>
    </source>
</evidence>
<evidence type="ECO:0000256" key="11">
    <source>
        <dbReference type="ARBA" id="ARBA00030193"/>
    </source>
</evidence>
<dbReference type="GO" id="GO:0046656">
    <property type="term" value="P:folic acid biosynthetic process"/>
    <property type="evidence" value="ECO:0007669"/>
    <property type="project" value="UniProtKB-KW"/>
</dbReference>
<dbReference type="Proteomes" id="UP000193006">
    <property type="component" value="Chromosome"/>
</dbReference>
<dbReference type="CDD" id="cd00739">
    <property type="entry name" value="DHPS"/>
    <property type="match status" value="1"/>
</dbReference>
<organism evidence="15 16">
    <name type="scientific">Halalkalibacter krulwichiae</name>
    <dbReference type="NCBI Taxonomy" id="199441"/>
    <lineage>
        <taxon>Bacteria</taxon>
        <taxon>Bacillati</taxon>
        <taxon>Bacillota</taxon>
        <taxon>Bacilli</taxon>
        <taxon>Bacillales</taxon>
        <taxon>Bacillaceae</taxon>
        <taxon>Halalkalibacter</taxon>
    </lineage>
</organism>
<evidence type="ECO:0000256" key="9">
    <source>
        <dbReference type="ARBA" id="ARBA00022842"/>
    </source>
</evidence>
<comment type="function">
    <text evidence="12 13">Catalyzes the condensation of para-aminobenzoate (pABA) with 6-hydroxymethyl-7,8-dihydropterin diphosphate (DHPt-PP) to form 7,8-dihydropteroate (H2Pte), the immediate precursor of folate derivatives.</text>
</comment>
<evidence type="ECO:0000256" key="7">
    <source>
        <dbReference type="ARBA" id="ARBA00022679"/>
    </source>
</evidence>
<keyword evidence="9 13" id="KW-0460">Magnesium</keyword>
<evidence type="ECO:0000259" key="14">
    <source>
        <dbReference type="PROSITE" id="PS50972"/>
    </source>
</evidence>
<evidence type="ECO:0000256" key="5">
    <source>
        <dbReference type="ARBA" id="ARBA00012458"/>
    </source>
</evidence>
<comment type="cofactor">
    <cofactor evidence="2 13">
        <name>Mg(2+)</name>
        <dbReference type="ChEBI" id="CHEBI:18420"/>
    </cofactor>
</comment>
<dbReference type="SUPFAM" id="SSF51717">
    <property type="entry name" value="Dihydropteroate synthetase-like"/>
    <property type="match status" value="1"/>
</dbReference>
<keyword evidence="16" id="KW-1185">Reference proteome</keyword>
<dbReference type="InterPro" id="IPR006390">
    <property type="entry name" value="DHP_synth_dom"/>
</dbReference>
<dbReference type="PROSITE" id="PS50972">
    <property type="entry name" value="PTERIN_BINDING"/>
    <property type="match status" value="1"/>
</dbReference>
<proteinExistence type="inferred from homology"/>
<dbReference type="RefSeq" id="WP_066159701.1">
    <property type="nucleotide sequence ID" value="NZ_CP020814.1"/>
</dbReference>
<dbReference type="InterPro" id="IPR000489">
    <property type="entry name" value="Pterin-binding_dom"/>
</dbReference>
<dbReference type="NCBIfam" id="TIGR01496">
    <property type="entry name" value="DHPS"/>
    <property type="match status" value="1"/>
</dbReference>
<accession>A0A1X9M8E5</accession>
<keyword evidence="7 13" id="KW-0808">Transferase</keyword>
<keyword evidence="10 13" id="KW-0289">Folate biosynthesis</keyword>
<name>A0A1X9M8E5_9BACI</name>
<dbReference type="Pfam" id="PF00809">
    <property type="entry name" value="Pterin_bind"/>
    <property type="match status" value="1"/>
</dbReference>
<evidence type="ECO:0000313" key="15">
    <source>
        <dbReference type="EMBL" id="ARK28473.1"/>
    </source>
</evidence>
<dbReference type="STRING" id="199441.BkAM31D_00485"/>
<dbReference type="AlphaFoldDB" id="A0A1X9M8E5"/>
<evidence type="ECO:0000256" key="12">
    <source>
        <dbReference type="ARBA" id="ARBA00053449"/>
    </source>
</evidence>
<dbReference type="PANTHER" id="PTHR20941">
    <property type="entry name" value="FOLATE SYNTHESIS PROTEINS"/>
    <property type="match status" value="1"/>
</dbReference>
<dbReference type="GO" id="GO:0046654">
    <property type="term" value="P:tetrahydrofolate biosynthetic process"/>
    <property type="evidence" value="ECO:0007669"/>
    <property type="project" value="UniProtKB-UniPathway"/>
</dbReference>
<dbReference type="UniPathway" id="UPA00077">
    <property type="reaction ID" value="UER00156"/>
</dbReference>
<gene>
    <name evidence="15" type="primary">folP</name>
    <name evidence="15" type="ORF">BkAM31D_00485</name>
</gene>
<evidence type="ECO:0000256" key="10">
    <source>
        <dbReference type="ARBA" id="ARBA00022909"/>
    </source>
</evidence>
<dbReference type="PROSITE" id="PS00792">
    <property type="entry name" value="DHPS_1"/>
    <property type="match status" value="1"/>
</dbReference>
<dbReference type="EC" id="2.5.1.15" evidence="5 13"/>
<evidence type="ECO:0000313" key="16">
    <source>
        <dbReference type="Proteomes" id="UP000193006"/>
    </source>
</evidence>
<keyword evidence="8 13" id="KW-0479">Metal-binding</keyword>
<dbReference type="GO" id="GO:0004156">
    <property type="term" value="F:dihydropteroate synthase activity"/>
    <property type="evidence" value="ECO:0007669"/>
    <property type="project" value="UniProtKB-EC"/>
</dbReference>
<evidence type="ECO:0000256" key="8">
    <source>
        <dbReference type="ARBA" id="ARBA00022723"/>
    </source>
</evidence>
<dbReference type="Gene3D" id="3.20.20.20">
    <property type="entry name" value="Dihydropteroate synthase-like"/>
    <property type="match status" value="1"/>
</dbReference>
<evidence type="ECO:0000256" key="1">
    <source>
        <dbReference type="ARBA" id="ARBA00000012"/>
    </source>
</evidence>
<dbReference type="InterPro" id="IPR045031">
    <property type="entry name" value="DHP_synth-like"/>
</dbReference>
<dbReference type="FunFam" id="3.20.20.20:FF:000006">
    <property type="entry name" value="Dihydropteroate synthase"/>
    <property type="match status" value="1"/>
</dbReference>
<dbReference type="PROSITE" id="PS00793">
    <property type="entry name" value="DHPS_2"/>
    <property type="match status" value="1"/>
</dbReference>
<evidence type="ECO:0000256" key="6">
    <source>
        <dbReference type="ARBA" id="ARBA00016919"/>
    </source>
</evidence>